<name>A0A0C2ZEQ8_9AGAM</name>
<gene>
    <name evidence="1" type="ORF">SCLCIDRAFT_1224545</name>
</gene>
<dbReference type="Proteomes" id="UP000053989">
    <property type="component" value="Unassembled WGS sequence"/>
</dbReference>
<dbReference type="HOGENOM" id="CLU_2251654_0_0_1"/>
<keyword evidence="2" id="KW-1185">Reference proteome</keyword>
<evidence type="ECO:0000313" key="2">
    <source>
        <dbReference type="Proteomes" id="UP000053989"/>
    </source>
</evidence>
<evidence type="ECO:0000313" key="1">
    <source>
        <dbReference type="EMBL" id="KIM51422.1"/>
    </source>
</evidence>
<dbReference type="EMBL" id="KN822258">
    <property type="protein sequence ID" value="KIM51422.1"/>
    <property type="molecule type" value="Genomic_DNA"/>
</dbReference>
<reference evidence="2" key="2">
    <citation type="submission" date="2015-01" db="EMBL/GenBank/DDBJ databases">
        <title>Evolutionary Origins and Diversification of the Mycorrhizal Mutualists.</title>
        <authorList>
            <consortium name="DOE Joint Genome Institute"/>
            <consortium name="Mycorrhizal Genomics Consortium"/>
            <person name="Kohler A."/>
            <person name="Kuo A."/>
            <person name="Nagy L.G."/>
            <person name="Floudas D."/>
            <person name="Copeland A."/>
            <person name="Barry K.W."/>
            <person name="Cichocki N."/>
            <person name="Veneault-Fourrey C."/>
            <person name="LaButti K."/>
            <person name="Lindquist E.A."/>
            <person name="Lipzen A."/>
            <person name="Lundell T."/>
            <person name="Morin E."/>
            <person name="Murat C."/>
            <person name="Riley R."/>
            <person name="Ohm R."/>
            <person name="Sun H."/>
            <person name="Tunlid A."/>
            <person name="Henrissat B."/>
            <person name="Grigoriev I.V."/>
            <person name="Hibbett D.S."/>
            <person name="Martin F."/>
        </authorList>
    </citation>
    <scope>NUCLEOTIDE SEQUENCE [LARGE SCALE GENOMIC DNA]</scope>
    <source>
        <strain evidence="2">Foug A</strain>
    </source>
</reference>
<sequence length="104" mass="11859">MLTLCVDTASIWIMLCIHKKGPSWVLRDPTQCNDGILTHRAKQLIGVVRLTINWSSLHVGSPFARTELKRGFDTWDLGEVETRDAYQPLLSGPSLWCSRYLIEM</sequence>
<proteinExistence type="predicted"/>
<dbReference type="AlphaFoldDB" id="A0A0C2ZEQ8"/>
<reference evidence="1 2" key="1">
    <citation type="submission" date="2014-04" db="EMBL/GenBank/DDBJ databases">
        <authorList>
            <consortium name="DOE Joint Genome Institute"/>
            <person name="Kuo A."/>
            <person name="Kohler A."/>
            <person name="Nagy L.G."/>
            <person name="Floudas D."/>
            <person name="Copeland A."/>
            <person name="Barry K.W."/>
            <person name="Cichocki N."/>
            <person name="Veneault-Fourrey C."/>
            <person name="LaButti K."/>
            <person name="Lindquist E.A."/>
            <person name="Lipzen A."/>
            <person name="Lundell T."/>
            <person name="Morin E."/>
            <person name="Murat C."/>
            <person name="Sun H."/>
            <person name="Tunlid A."/>
            <person name="Henrissat B."/>
            <person name="Grigoriev I.V."/>
            <person name="Hibbett D.S."/>
            <person name="Martin F."/>
            <person name="Nordberg H.P."/>
            <person name="Cantor M.N."/>
            <person name="Hua S.X."/>
        </authorList>
    </citation>
    <scope>NUCLEOTIDE SEQUENCE [LARGE SCALE GENOMIC DNA]</scope>
    <source>
        <strain evidence="1 2">Foug A</strain>
    </source>
</reference>
<protein>
    <submittedName>
        <fullName evidence="1">Uncharacterized protein</fullName>
    </submittedName>
</protein>
<organism evidence="1 2">
    <name type="scientific">Scleroderma citrinum Foug A</name>
    <dbReference type="NCBI Taxonomy" id="1036808"/>
    <lineage>
        <taxon>Eukaryota</taxon>
        <taxon>Fungi</taxon>
        <taxon>Dikarya</taxon>
        <taxon>Basidiomycota</taxon>
        <taxon>Agaricomycotina</taxon>
        <taxon>Agaricomycetes</taxon>
        <taxon>Agaricomycetidae</taxon>
        <taxon>Boletales</taxon>
        <taxon>Sclerodermatineae</taxon>
        <taxon>Sclerodermataceae</taxon>
        <taxon>Scleroderma</taxon>
    </lineage>
</organism>
<dbReference type="InParanoid" id="A0A0C2ZEQ8"/>
<accession>A0A0C2ZEQ8</accession>